<evidence type="ECO:0000256" key="4">
    <source>
        <dbReference type="ARBA" id="ARBA00022454"/>
    </source>
</evidence>
<evidence type="ECO:0000256" key="5">
    <source>
        <dbReference type="ARBA" id="ARBA00023125"/>
    </source>
</evidence>
<dbReference type="Pfam" id="PF00125">
    <property type="entry name" value="Histone"/>
    <property type="match status" value="1"/>
</dbReference>
<dbReference type="GO" id="GO:0030527">
    <property type="term" value="F:structural constituent of chromatin"/>
    <property type="evidence" value="ECO:0007669"/>
    <property type="project" value="InterPro"/>
</dbReference>
<dbReference type="InterPro" id="IPR009072">
    <property type="entry name" value="Histone-fold"/>
</dbReference>
<dbReference type="InParanoid" id="D3B6L8"/>
<keyword evidence="6" id="KW-0539">Nucleus</keyword>
<evidence type="ECO:0000313" key="9">
    <source>
        <dbReference type="EMBL" id="EFA82988.1"/>
    </source>
</evidence>
<reference evidence="9 10" key="1">
    <citation type="journal article" date="2011" name="Genome Res.">
        <title>Phylogeny-wide analysis of social amoeba genomes highlights ancient origins for complex intercellular communication.</title>
        <authorList>
            <person name="Heidel A.J."/>
            <person name="Lawal H.M."/>
            <person name="Felder M."/>
            <person name="Schilde C."/>
            <person name="Helps N.R."/>
            <person name="Tunggal B."/>
            <person name="Rivero F."/>
            <person name="John U."/>
            <person name="Schleicher M."/>
            <person name="Eichinger L."/>
            <person name="Platzer M."/>
            <person name="Noegel A.A."/>
            <person name="Schaap P."/>
            <person name="Gloeckner G."/>
        </authorList>
    </citation>
    <scope>NUCLEOTIDE SEQUENCE [LARGE SCALE GENOMIC DNA]</scope>
    <source>
        <strain evidence="10">ATCC 26659 / Pp 5 / PN500</strain>
    </source>
</reference>
<dbReference type="PANTHER" id="PTHR11426">
    <property type="entry name" value="HISTONE H3"/>
    <property type="match status" value="1"/>
</dbReference>
<dbReference type="EMBL" id="ADBJ01000017">
    <property type="protein sequence ID" value="EFA82988.1"/>
    <property type="molecule type" value="Genomic_DNA"/>
</dbReference>
<dbReference type="RefSeq" id="XP_020435105.1">
    <property type="nucleotide sequence ID" value="XM_020574691.1"/>
</dbReference>
<dbReference type="InterPro" id="IPR000164">
    <property type="entry name" value="Histone_H3/CENP-A"/>
</dbReference>
<dbReference type="GO" id="GO:0003677">
    <property type="term" value="F:DNA binding"/>
    <property type="evidence" value="ECO:0007669"/>
    <property type="project" value="UniProtKB-KW"/>
</dbReference>
<dbReference type="GO" id="GO:0046982">
    <property type="term" value="F:protein heterodimerization activity"/>
    <property type="evidence" value="ECO:0007669"/>
    <property type="project" value="InterPro"/>
</dbReference>
<dbReference type="GO" id="GO:0000786">
    <property type="term" value="C:nucleosome"/>
    <property type="evidence" value="ECO:0007669"/>
    <property type="project" value="UniProtKB-KW"/>
</dbReference>
<evidence type="ECO:0000313" key="10">
    <source>
        <dbReference type="Proteomes" id="UP000001396"/>
    </source>
</evidence>
<evidence type="ECO:0000256" key="2">
    <source>
        <dbReference type="ARBA" id="ARBA00004286"/>
    </source>
</evidence>
<comment type="subcellular location">
    <subcellularLocation>
        <location evidence="2">Chromosome</location>
    </subcellularLocation>
    <subcellularLocation>
        <location evidence="1">Nucleus</location>
    </subcellularLocation>
</comment>
<dbReference type="SUPFAM" id="SSF47113">
    <property type="entry name" value="Histone-fold"/>
    <property type="match status" value="1"/>
</dbReference>
<organism evidence="9 10">
    <name type="scientific">Heterostelium pallidum (strain ATCC 26659 / Pp 5 / PN500)</name>
    <name type="common">Cellular slime mold</name>
    <name type="synonym">Polysphondylium pallidum</name>
    <dbReference type="NCBI Taxonomy" id="670386"/>
    <lineage>
        <taxon>Eukaryota</taxon>
        <taxon>Amoebozoa</taxon>
        <taxon>Evosea</taxon>
        <taxon>Eumycetozoa</taxon>
        <taxon>Dictyostelia</taxon>
        <taxon>Acytosteliales</taxon>
        <taxon>Acytosteliaceae</taxon>
        <taxon>Heterostelium</taxon>
    </lineage>
</organism>
<dbReference type="PRINTS" id="PR00622">
    <property type="entry name" value="HISTONEH3"/>
</dbReference>
<dbReference type="SMART" id="SM00428">
    <property type="entry name" value="H3"/>
    <property type="match status" value="1"/>
</dbReference>
<dbReference type="AlphaFoldDB" id="D3B6L8"/>
<dbReference type="GeneID" id="31359253"/>
<keyword evidence="7" id="KW-0544">Nucleosome core</keyword>
<keyword evidence="5" id="KW-0238">DNA-binding</keyword>
<dbReference type="InterPro" id="IPR008615">
    <property type="entry name" value="FNIP"/>
</dbReference>
<keyword evidence="4" id="KW-0158">Chromosome</keyword>
<evidence type="ECO:0000259" key="8">
    <source>
        <dbReference type="Pfam" id="PF00125"/>
    </source>
</evidence>
<dbReference type="Pfam" id="PF05725">
    <property type="entry name" value="FNIP"/>
    <property type="match status" value="1"/>
</dbReference>
<comment type="similarity">
    <text evidence="3">Belongs to the histone H3 family.</text>
</comment>
<dbReference type="Proteomes" id="UP000001396">
    <property type="component" value="Unassembled WGS sequence"/>
</dbReference>
<comment type="caution">
    <text evidence="9">The sequence shown here is derived from an EMBL/GenBank/DDBJ whole genome shotgun (WGS) entry which is preliminary data.</text>
</comment>
<accession>D3B6L8</accession>
<evidence type="ECO:0000256" key="3">
    <source>
        <dbReference type="ARBA" id="ARBA00010343"/>
    </source>
</evidence>
<proteinExistence type="inferred from homology"/>
<name>D3B6L8_HETP5</name>
<dbReference type="STRING" id="670386.D3B6L8"/>
<protein>
    <recommendedName>
        <fullName evidence="8">Core Histone H2A/H2B/H3 domain-containing protein</fullName>
    </recommendedName>
</protein>
<dbReference type="InterPro" id="IPR007125">
    <property type="entry name" value="H2A/H2B/H3"/>
</dbReference>
<evidence type="ECO:0000256" key="7">
    <source>
        <dbReference type="ARBA" id="ARBA00023269"/>
    </source>
</evidence>
<evidence type="ECO:0000256" key="1">
    <source>
        <dbReference type="ARBA" id="ARBA00004123"/>
    </source>
</evidence>
<dbReference type="GO" id="GO:0005634">
    <property type="term" value="C:nucleus"/>
    <property type="evidence" value="ECO:0007669"/>
    <property type="project" value="UniProtKB-SubCell"/>
</dbReference>
<dbReference type="Gene3D" id="1.10.20.10">
    <property type="entry name" value="Histone, subunit A"/>
    <property type="match status" value="1"/>
</dbReference>
<evidence type="ECO:0000256" key="6">
    <source>
        <dbReference type="ARBA" id="ARBA00023242"/>
    </source>
</evidence>
<gene>
    <name evidence="9" type="ORF">PPL_03766</name>
</gene>
<keyword evidence="10" id="KW-1185">Reference proteome</keyword>
<dbReference type="CDD" id="cd22911">
    <property type="entry name" value="HFD_H3"/>
    <property type="match status" value="1"/>
</dbReference>
<sequence>MARTKNTARKTTGGKVPRRMISQKTGPMEHLKNANLNISGGIKKTHRYKPGTVALREIRKYQKTSELLIRKLPFPTFQSSAIALYHDINVTNTLHIHALQEASEAYLVGLFEDTNLCAIHAKRVTIMPKDMQLARRIRDYICFSLSCRKLFYERDRYLLFNPDHLVIRDIDALPKFTLNSYRSIFQKSMNNRQSTKMFISMRRFKSDFDGYDYDYYEYLDGSDNDNNIKIDPTVTTLKFDRDIIEPNVIPEGVEHLVTGDAFSQTLTADCLPKSLQTLDYEHDFTTDTIPASLEKLKIKRYSGKFTNDCIAPSPSEQLPANLKLYLNHTYLREKNSLKNIPNSIHSIYLKYGRINESTICFRRGRVDLLTTLEVKIYLLSNILGWCKPSNSYI</sequence>
<dbReference type="FunFam" id="1.10.20.10:FF:000085">
    <property type="entry name" value="Histone H3.2"/>
    <property type="match status" value="1"/>
</dbReference>
<feature type="domain" description="Core Histone H2A/H2B/H3" evidence="8">
    <location>
        <begin position="50"/>
        <end position="137"/>
    </location>
</feature>